<protein>
    <submittedName>
        <fullName evidence="1">Uncharacterized protein</fullName>
    </submittedName>
</protein>
<evidence type="ECO:0000313" key="1">
    <source>
        <dbReference type="EMBL" id="TKR72001.1"/>
    </source>
</evidence>
<dbReference type="AlphaFoldDB" id="A0A4U5MQU8"/>
<dbReference type="EMBL" id="AZBU02000006">
    <property type="protein sequence ID" value="TKR72001.1"/>
    <property type="molecule type" value="Genomic_DNA"/>
</dbReference>
<organism evidence="1 2">
    <name type="scientific">Steinernema carpocapsae</name>
    <name type="common">Entomopathogenic nematode</name>
    <dbReference type="NCBI Taxonomy" id="34508"/>
    <lineage>
        <taxon>Eukaryota</taxon>
        <taxon>Metazoa</taxon>
        <taxon>Ecdysozoa</taxon>
        <taxon>Nematoda</taxon>
        <taxon>Chromadorea</taxon>
        <taxon>Rhabditida</taxon>
        <taxon>Tylenchina</taxon>
        <taxon>Panagrolaimomorpha</taxon>
        <taxon>Strongyloidoidea</taxon>
        <taxon>Steinernematidae</taxon>
        <taxon>Steinernema</taxon>
    </lineage>
</organism>
<accession>A0A4U5MQU8</accession>
<comment type="caution">
    <text evidence="1">The sequence shown here is derived from an EMBL/GenBank/DDBJ whole genome shotgun (WGS) entry which is preliminary data.</text>
</comment>
<reference evidence="1 2" key="2">
    <citation type="journal article" date="2019" name="G3 (Bethesda)">
        <title>Hybrid Assembly of the Genome of the Entomopathogenic Nematode Steinernema carpocapsae Identifies the X-Chromosome.</title>
        <authorList>
            <person name="Serra L."/>
            <person name="Macchietto M."/>
            <person name="Macias-Munoz A."/>
            <person name="McGill C.J."/>
            <person name="Rodriguez I.M."/>
            <person name="Rodriguez B."/>
            <person name="Murad R."/>
            <person name="Mortazavi A."/>
        </authorList>
    </citation>
    <scope>NUCLEOTIDE SEQUENCE [LARGE SCALE GENOMIC DNA]</scope>
    <source>
        <strain evidence="1 2">ALL</strain>
    </source>
</reference>
<proteinExistence type="predicted"/>
<sequence>MDTLPSEFVDNVQIWTLIKQDLPDSAPLAKRDKPRSHCICVLHLLVQLIAYTHWNLSMVLMINQSTWDAYKLEDF</sequence>
<evidence type="ECO:0000313" key="2">
    <source>
        <dbReference type="Proteomes" id="UP000298663"/>
    </source>
</evidence>
<reference evidence="1 2" key="1">
    <citation type="journal article" date="2015" name="Genome Biol.">
        <title>Comparative genomics of Steinernema reveals deeply conserved gene regulatory networks.</title>
        <authorList>
            <person name="Dillman A.R."/>
            <person name="Macchietto M."/>
            <person name="Porter C.F."/>
            <person name="Rogers A."/>
            <person name="Williams B."/>
            <person name="Antoshechkin I."/>
            <person name="Lee M.M."/>
            <person name="Goodwin Z."/>
            <person name="Lu X."/>
            <person name="Lewis E.E."/>
            <person name="Goodrich-Blair H."/>
            <person name="Stock S.P."/>
            <person name="Adams B.J."/>
            <person name="Sternberg P.W."/>
            <person name="Mortazavi A."/>
        </authorList>
    </citation>
    <scope>NUCLEOTIDE SEQUENCE [LARGE SCALE GENOMIC DNA]</scope>
    <source>
        <strain evidence="1 2">ALL</strain>
    </source>
</reference>
<keyword evidence="2" id="KW-1185">Reference proteome</keyword>
<dbReference type="Proteomes" id="UP000298663">
    <property type="component" value="Unassembled WGS sequence"/>
</dbReference>
<name>A0A4U5MQU8_STECR</name>
<gene>
    <name evidence="1" type="ORF">L596_019526</name>
</gene>